<proteinExistence type="inferred from homology"/>
<comment type="similarity">
    <text evidence="2">Belongs to the FKBP-type PPIase family.</text>
</comment>
<feature type="domain" description="PPIase FKBP-type" evidence="8">
    <location>
        <begin position="145"/>
        <end position="233"/>
    </location>
</feature>
<evidence type="ECO:0000259" key="8">
    <source>
        <dbReference type="PROSITE" id="PS50059"/>
    </source>
</evidence>
<evidence type="ECO:0000256" key="5">
    <source>
        <dbReference type="ARBA" id="ARBA00023235"/>
    </source>
</evidence>
<dbReference type="GO" id="GO:0003755">
    <property type="term" value="F:peptidyl-prolyl cis-trans isomerase activity"/>
    <property type="evidence" value="ECO:0007669"/>
    <property type="project" value="UniProtKB-EC"/>
</dbReference>
<dbReference type="Proteomes" id="UP001552427">
    <property type="component" value="Unassembled WGS sequence"/>
</dbReference>
<organism evidence="9 10">
    <name type="scientific">Nonomuraea bangladeshensis</name>
    <dbReference type="NCBI Taxonomy" id="404385"/>
    <lineage>
        <taxon>Bacteria</taxon>
        <taxon>Bacillati</taxon>
        <taxon>Actinomycetota</taxon>
        <taxon>Actinomycetes</taxon>
        <taxon>Streptosporangiales</taxon>
        <taxon>Streptosporangiaceae</taxon>
        <taxon>Nonomuraea</taxon>
    </lineage>
</organism>
<feature type="domain" description="PPIase FKBP-type" evidence="8">
    <location>
        <begin position="286"/>
        <end position="376"/>
    </location>
</feature>
<protein>
    <recommendedName>
        <fullName evidence="3 6">peptidylprolyl isomerase</fullName>
        <ecNumber evidence="3 6">5.2.1.8</ecNumber>
    </recommendedName>
</protein>
<dbReference type="InterPro" id="IPR046357">
    <property type="entry name" value="PPIase_dom_sf"/>
</dbReference>
<keyword evidence="10" id="KW-1185">Reference proteome</keyword>
<evidence type="ECO:0000256" key="3">
    <source>
        <dbReference type="ARBA" id="ARBA00013194"/>
    </source>
</evidence>
<comment type="catalytic activity">
    <reaction evidence="1 6">
        <text>[protein]-peptidylproline (omega=180) = [protein]-peptidylproline (omega=0)</text>
        <dbReference type="Rhea" id="RHEA:16237"/>
        <dbReference type="Rhea" id="RHEA-COMP:10747"/>
        <dbReference type="Rhea" id="RHEA-COMP:10748"/>
        <dbReference type="ChEBI" id="CHEBI:83833"/>
        <dbReference type="ChEBI" id="CHEBI:83834"/>
        <dbReference type="EC" id="5.2.1.8"/>
    </reaction>
</comment>
<dbReference type="EMBL" id="JBFARM010000006">
    <property type="protein sequence ID" value="MEV4288208.1"/>
    <property type="molecule type" value="Genomic_DNA"/>
</dbReference>
<dbReference type="InterPro" id="IPR001179">
    <property type="entry name" value="PPIase_FKBP_dom"/>
</dbReference>
<dbReference type="PROSITE" id="PS50059">
    <property type="entry name" value="FKBP_PPIASE"/>
    <property type="match status" value="2"/>
</dbReference>
<evidence type="ECO:0000256" key="1">
    <source>
        <dbReference type="ARBA" id="ARBA00000971"/>
    </source>
</evidence>
<comment type="caution">
    <text evidence="9">The sequence shown here is derived from an EMBL/GenBank/DDBJ whole genome shotgun (WGS) entry which is preliminary data.</text>
</comment>
<gene>
    <name evidence="9" type="ORF">AB0K40_22060</name>
</gene>
<evidence type="ECO:0000256" key="4">
    <source>
        <dbReference type="ARBA" id="ARBA00023110"/>
    </source>
</evidence>
<evidence type="ECO:0000313" key="10">
    <source>
        <dbReference type="Proteomes" id="UP001552427"/>
    </source>
</evidence>
<dbReference type="PANTHER" id="PTHR43811">
    <property type="entry name" value="FKBP-TYPE PEPTIDYL-PROLYL CIS-TRANS ISOMERASE FKPA"/>
    <property type="match status" value="1"/>
</dbReference>
<dbReference type="RefSeq" id="WP_364452734.1">
    <property type="nucleotide sequence ID" value="NZ_JBFARM010000006.1"/>
</dbReference>
<dbReference type="Pfam" id="PF00254">
    <property type="entry name" value="FKBP_C"/>
    <property type="match status" value="2"/>
</dbReference>
<dbReference type="Gene3D" id="3.10.50.40">
    <property type="match status" value="2"/>
</dbReference>
<evidence type="ECO:0000256" key="7">
    <source>
        <dbReference type="SAM" id="MobiDB-lite"/>
    </source>
</evidence>
<keyword evidence="4 6" id="KW-0697">Rotamase</keyword>
<accession>A0ABV3H6R5</accession>
<feature type="region of interest" description="Disordered" evidence="7">
    <location>
        <begin position="1"/>
        <end position="39"/>
    </location>
</feature>
<name>A0ABV3H6R5_9ACTN</name>
<dbReference type="PANTHER" id="PTHR43811:SF19">
    <property type="entry name" value="39 KDA FK506-BINDING NUCLEAR PROTEIN"/>
    <property type="match status" value="1"/>
</dbReference>
<reference evidence="9 10" key="1">
    <citation type="submission" date="2024-06" db="EMBL/GenBank/DDBJ databases">
        <title>The Natural Products Discovery Center: Release of the First 8490 Sequenced Strains for Exploring Actinobacteria Biosynthetic Diversity.</title>
        <authorList>
            <person name="Kalkreuter E."/>
            <person name="Kautsar S.A."/>
            <person name="Yang D."/>
            <person name="Bader C.D."/>
            <person name="Teijaro C.N."/>
            <person name="Fluegel L."/>
            <person name="Davis C.M."/>
            <person name="Simpson J.R."/>
            <person name="Lauterbach L."/>
            <person name="Steele A.D."/>
            <person name="Gui C."/>
            <person name="Meng S."/>
            <person name="Li G."/>
            <person name="Viehrig K."/>
            <person name="Ye F."/>
            <person name="Su P."/>
            <person name="Kiefer A.F."/>
            <person name="Nichols A."/>
            <person name="Cepeda A.J."/>
            <person name="Yan W."/>
            <person name="Fan B."/>
            <person name="Jiang Y."/>
            <person name="Adhikari A."/>
            <person name="Zheng C.-J."/>
            <person name="Schuster L."/>
            <person name="Cowan T.M."/>
            <person name="Smanski M.J."/>
            <person name="Chevrette M.G."/>
            <person name="De Carvalho L.P.S."/>
            <person name="Shen B."/>
        </authorList>
    </citation>
    <scope>NUCLEOTIDE SEQUENCE [LARGE SCALE GENOMIC DNA]</scope>
    <source>
        <strain evidence="9 10">NPDC049574</strain>
    </source>
</reference>
<dbReference type="EC" id="5.2.1.8" evidence="3 6"/>
<evidence type="ECO:0000256" key="6">
    <source>
        <dbReference type="PROSITE-ProRule" id="PRU00277"/>
    </source>
</evidence>
<evidence type="ECO:0000256" key="2">
    <source>
        <dbReference type="ARBA" id="ARBA00006577"/>
    </source>
</evidence>
<feature type="compositionally biased region" description="Pro residues" evidence="7">
    <location>
        <begin position="15"/>
        <end position="35"/>
    </location>
</feature>
<keyword evidence="5 6" id="KW-0413">Isomerase</keyword>
<evidence type="ECO:0000313" key="9">
    <source>
        <dbReference type="EMBL" id="MEV4288208.1"/>
    </source>
</evidence>
<sequence>MRFPEPGPAFERAPGPVPESVPRPASARPPEPASRPVPERAFRPALKLLSALVPKMARKRMPVLARKRMPVLVRVRGPVFVRVFGPVLVVMVLAGCTGAPAQGLELKVAGAFGARPTVDFPDGKPAPGLQVDELTTGKGARLEPDDVAVVQYTAHVWDGGRNRLVDSSFTRGAPAAFPVGGLLPGLDRALEGRTVGSRIIAAVPPGDGFGPNPPRGVGPSDELFYVVDILGAHHKGASVEGRAGTLAGVRVSAGARPALQVPAAAPPARFASTVLERGSGPKARPGRLVVTQYAGAVWGSRRVFDTTWTSGLPKAFKLGDGGLIRAWERALTGVPAGSRVLMVVPPAYGYGAPGFPAYGIKGSDTLVFVVDVLAVY</sequence>
<dbReference type="SUPFAM" id="SSF54534">
    <property type="entry name" value="FKBP-like"/>
    <property type="match status" value="2"/>
</dbReference>